<name>A0ABR1B9G5_POLSC</name>
<keyword evidence="3" id="KW-1185">Reference proteome</keyword>
<comment type="caution">
    <text evidence="2">The sequence shown here is derived from an EMBL/GenBank/DDBJ whole genome shotgun (WGS) entry which is preliminary data.</text>
</comment>
<proteinExistence type="predicted"/>
<dbReference type="Proteomes" id="UP001359485">
    <property type="component" value="Unassembled WGS sequence"/>
</dbReference>
<sequence>MSDNNQLEEALLLAKKKEFRRDLQDWIPALSQLMVTNVQQAHSTEPFGDLKGNNTAAYQAHAHAQQLLSTHGDIPLVHDYHSL</sequence>
<accession>A0ABR1B9G5</accession>
<evidence type="ECO:0000313" key="2">
    <source>
        <dbReference type="EMBL" id="KAK6635836.1"/>
    </source>
</evidence>
<dbReference type="PROSITE" id="PS50003">
    <property type="entry name" value="PH_DOMAIN"/>
    <property type="match status" value="1"/>
</dbReference>
<protein>
    <recommendedName>
        <fullName evidence="1">PH domain-containing protein</fullName>
    </recommendedName>
</protein>
<dbReference type="InterPro" id="IPR001849">
    <property type="entry name" value="PH_domain"/>
</dbReference>
<organism evidence="2 3">
    <name type="scientific">Polyplax serrata</name>
    <name type="common">Common mouse louse</name>
    <dbReference type="NCBI Taxonomy" id="468196"/>
    <lineage>
        <taxon>Eukaryota</taxon>
        <taxon>Metazoa</taxon>
        <taxon>Ecdysozoa</taxon>
        <taxon>Arthropoda</taxon>
        <taxon>Hexapoda</taxon>
        <taxon>Insecta</taxon>
        <taxon>Pterygota</taxon>
        <taxon>Neoptera</taxon>
        <taxon>Paraneoptera</taxon>
        <taxon>Psocodea</taxon>
        <taxon>Troctomorpha</taxon>
        <taxon>Phthiraptera</taxon>
        <taxon>Anoplura</taxon>
        <taxon>Polyplacidae</taxon>
        <taxon>Polyplax</taxon>
    </lineage>
</organism>
<evidence type="ECO:0000259" key="1">
    <source>
        <dbReference type="PROSITE" id="PS50003"/>
    </source>
</evidence>
<dbReference type="EMBL" id="JAWJWF010000003">
    <property type="protein sequence ID" value="KAK6635836.1"/>
    <property type="molecule type" value="Genomic_DNA"/>
</dbReference>
<evidence type="ECO:0000313" key="3">
    <source>
        <dbReference type="Proteomes" id="UP001359485"/>
    </source>
</evidence>
<feature type="domain" description="PH" evidence="1">
    <location>
        <begin position="1"/>
        <end position="35"/>
    </location>
</feature>
<gene>
    <name evidence="2" type="ORF">RUM44_001090</name>
</gene>
<reference evidence="2 3" key="1">
    <citation type="submission" date="2023-09" db="EMBL/GenBank/DDBJ databases">
        <title>Genomes of two closely related lineages of the louse Polyplax serrata with different host specificities.</title>
        <authorList>
            <person name="Martinu J."/>
            <person name="Tarabai H."/>
            <person name="Stefka J."/>
            <person name="Hypsa V."/>
        </authorList>
    </citation>
    <scope>NUCLEOTIDE SEQUENCE [LARGE SCALE GENOMIC DNA]</scope>
    <source>
        <strain evidence="2">98ZLc_SE</strain>
    </source>
</reference>